<evidence type="ECO:0000256" key="5">
    <source>
        <dbReference type="ARBA" id="ARBA00022989"/>
    </source>
</evidence>
<comment type="similarity">
    <text evidence="2">Belongs to the SLC34A transporter family.</text>
</comment>
<dbReference type="GO" id="GO:0044341">
    <property type="term" value="P:sodium-dependent phosphate transport"/>
    <property type="evidence" value="ECO:0007669"/>
    <property type="project" value="InterPro"/>
</dbReference>
<organism evidence="9 10">
    <name type="scientific">Allacma fusca</name>
    <dbReference type="NCBI Taxonomy" id="39272"/>
    <lineage>
        <taxon>Eukaryota</taxon>
        <taxon>Metazoa</taxon>
        <taxon>Ecdysozoa</taxon>
        <taxon>Arthropoda</taxon>
        <taxon>Hexapoda</taxon>
        <taxon>Collembola</taxon>
        <taxon>Symphypleona</taxon>
        <taxon>Sminthuridae</taxon>
        <taxon>Allacma</taxon>
    </lineage>
</organism>
<reference evidence="9" key="1">
    <citation type="submission" date="2021-06" db="EMBL/GenBank/DDBJ databases">
        <authorList>
            <person name="Hodson N. C."/>
            <person name="Mongue J. A."/>
            <person name="Jaron S. K."/>
        </authorList>
    </citation>
    <scope>NUCLEOTIDE SEQUENCE</scope>
</reference>
<sequence>MAVPSGPKAEPFRETDSVLNYPDSHLVESGNRHLSTEEDFRNLTIVTNEHDSNASLPPDSNVIKDPWDAPELSEYFENTWESKTVKEKWILRLIAGRTAGNLISSNAAVQNPISGIMIGLFFTVVVQSSSTATSVVVSMVAAGFFKVRDAIPFVMGANIGTSITNSIVAFTQVKDRAQFQRAFAGATIHDLFNLLTTVVLIILEVTTHYLERFTDLIVKGSVPNKDANVELLGRITKPLVSLVLMIDKKTSECFLGGPGDKDCVRYENSTTMIDTGKTHIFKKTTLTDQQVGIMMFVICILIISVALILSVKILRSVLKGRIAKIVKKIVNTKIPYCPCLTGYVAILIGASMTFISQSSSVFTSALTPLVGMGVLSIEIMYPLTLGANVGTTGTAILAAFAVDTTTGGSSKFQPSLQIALCHLFFNLTGILVFYPLPFMRWPIYFAKKLGKSAAHYRWTAILYLLVTFLLLPGLLLGLSFVSDYAVIAVVAVIILLVAFVGVVNFMQETRPKKLPKALATWNWLPLPLRSFEPYDKLLLKCKCCCRTPDATNTEKLSSRQTSQVTVHAKSVSVLPQPSNISLNSFVIGEQAGLGDHDPQRPKTK</sequence>
<feature type="transmembrane region" description="Helical" evidence="8">
    <location>
        <begin position="182"/>
        <end position="203"/>
    </location>
</feature>
<dbReference type="AlphaFoldDB" id="A0A8J2Q6J3"/>
<keyword evidence="10" id="KW-1185">Reference proteome</keyword>
<feature type="transmembrane region" description="Helical" evidence="8">
    <location>
        <begin position="361"/>
        <end position="378"/>
    </location>
</feature>
<evidence type="ECO:0000256" key="2">
    <source>
        <dbReference type="ARBA" id="ARBA00005808"/>
    </source>
</evidence>
<feature type="transmembrane region" description="Helical" evidence="8">
    <location>
        <begin position="120"/>
        <end position="144"/>
    </location>
</feature>
<evidence type="ECO:0000256" key="8">
    <source>
        <dbReference type="SAM" id="Phobius"/>
    </source>
</evidence>
<accession>A0A8J2Q6J3</accession>
<evidence type="ECO:0000256" key="6">
    <source>
        <dbReference type="ARBA" id="ARBA00023136"/>
    </source>
</evidence>
<dbReference type="GO" id="GO:0016324">
    <property type="term" value="C:apical plasma membrane"/>
    <property type="evidence" value="ECO:0007669"/>
    <property type="project" value="UniProtKB-SubCell"/>
</dbReference>
<dbReference type="OrthoDB" id="8194769at2759"/>
<feature type="transmembrane region" description="Helical" evidence="8">
    <location>
        <begin position="484"/>
        <end position="506"/>
    </location>
</feature>
<evidence type="ECO:0000256" key="1">
    <source>
        <dbReference type="ARBA" id="ARBA00004424"/>
    </source>
</evidence>
<dbReference type="PANTHER" id="PTHR10010:SF46">
    <property type="entry name" value="SODIUM-DEPENDENT PHOSPHATE TRANSPORT PROTEIN 2B"/>
    <property type="match status" value="1"/>
</dbReference>
<evidence type="ECO:0000313" key="10">
    <source>
        <dbReference type="Proteomes" id="UP000708208"/>
    </source>
</evidence>
<name>A0A8J2Q6J3_9HEXA</name>
<protein>
    <submittedName>
        <fullName evidence="9">Uncharacterized protein</fullName>
    </submittedName>
</protein>
<feature type="region of interest" description="Disordered" evidence="7">
    <location>
        <begin position="1"/>
        <end position="21"/>
    </location>
</feature>
<feature type="transmembrane region" description="Helical" evidence="8">
    <location>
        <begin position="385"/>
        <end position="402"/>
    </location>
</feature>
<evidence type="ECO:0000256" key="3">
    <source>
        <dbReference type="ARBA" id="ARBA00022475"/>
    </source>
</evidence>
<dbReference type="Proteomes" id="UP000708208">
    <property type="component" value="Unassembled WGS sequence"/>
</dbReference>
<keyword evidence="4 8" id="KW-0812">Transmembrane</keyword>
<keyword evidence="3" id="KW-1003">Cell membrane</keyword>
<feature type="transmembrane region" description="Helical" evidence="8">
    <location>
        <begin position="456"/>
        <end position="478"/>
    </location>
</feature>
<feature type="transmembrane region" description="Helical" evidence="8">
    <location>
        <begin position="334"/>
        <end position="355"/>
    </location>
</feature>
<dbReference type="PANTHER" id="PTHR10010">
    <property type="entry name" value="SOLUTE CARRIER FAMILY 34 SODIUM PHOSPHATE , MEMBER 2-RELATED"/>
    <property type="match status" value="1"/>
</dbReference>
<dbReference type="Pfam" id="PF02690">
    <property type="entry name" value="Na_Pi_cotrans"/>
    <property type="match status" value="2"/>
</dbReference>
<comment type="caution">
    <text evidence="9">The sequence shown here is derived from an EMBL/GenBank/DDBJ whole genome shotgun (WGS) entry which is preliminary data.</text>
</comment>
<feature type="transmembrane region" description="Helical" evidence="8">
    <location>
        <begin position="150"/>
        <end position="170"/>
    </location>
</feature>
<dbReference type="InterPro" id="IPR003841">
    <property type="entry name" value="Na/Pi_transpt"/>
</dbReference>
<dbReference type="EMBL" id="CAJVCH010571153">
    <property type="protein sequence ID" value="CAG7836776.1"/>
    <property type="molecule type" value="Genomic_DNA"/>
</dbReference>
<evidence type="ECO:0000313" key="9">
    <source>
        <dbReference type="EMBL" id="CAG7836776.1"/>
    </source>
</evidence>
<comment type="subcellular location">
    <subcellularLocation>
        <location evidence="1">Apical cell membrane</location>
        <topology evidence="1">Multi-pass membrane protein</topology>
    </subcellularLocation>
</comment>
<keyword evidence="5 8" id="KW-1133">Transmembrane helix</keyword>
<dbReference type="GO" id="GO:0005436">
    <property type="term" value="F:sodium:phosphate symporter activity"/>
    <property type="evidence" value="ECO:0007669"/>
    <property type="project" value="InterPro"/>
</dbReference>
<gene>
    <name evidence="9" type="ORF">AFUS01_LOCUS45981</name>
</gene>
<keyword evidence="6 8" id="KW-0472">Membrane</keyword>
<evidence type="ECO:0000256" key="7">
    <source>
        <dbReference type="SAM" id="MobiDB-lite"/>
    </source>
</evidence>
<dbReference type="NCBIfam" id="TIGR01013">
    <property type="entry name" value="2a58"/>
    <property type="match status" value="1"/>
</dbReference>
<evidence type="ECO:0000256" key="4">
    <source>
        <dbReference type="ARBA" id="ARBA00022692"/>
    </source>
</evidence>
<feature type="transmembrane region" description="Helical" evidence="8">
    <location>
        <begin position="291"/>
        <end position="314"/>
    </location>
</feature>
<feature type="transmembrane region" description="Helical" evidence="8">
    <location>
        <begin position="414"/>
        <end position="436"/>
    </location>
</feature>
<proteinExistence type="inferred from homology"/>